<dbReference type="GO" id="GO:0007254">
    <property type="term" value="P:JNK cascade"/>
    <property type="evidence" value="ECO:0007669"/>
    <property type="project" value="TreeGrafter"/>
</dbReference>
<evidence type="ECO:0000259" key="29">
    <source>
        <dbReference type="PROSITE" id="PS50011"/>
    </source>
</evidence>
<sequence length="549" mass="61241">MKATVQRDSPTNSGSQLAHKPQEKFRVFTPASSAYPEECLPCAAMVETPGGCVFEDIHCEDIKVEGAVGRGTFGVVYKAVWKGKDVAIKSIESENERNAFLVELRQLSRVNHPNIVKLYGSCDSPVCLVMEYAECGSLYNLLHSADPQAHYTASHAMSWCLQCAQGVAYLHAMKPKAIIHRDLKPPNLLLVARGTVLKICDFGTACDIQTCMTNNKGSAAWMAPEVFEGSNYSEKCDVFSWGIILWEVITRKKPFDEIGGSAFCIMWAVHRGTRPPSIKDVPEPIETLMTRCWDKEPSQRPSMEEAKSTMSDLMKYFPGSDEPLDLPHQPSANRSGSSPATSEQQQFTGSSVDSTISSNRCDDNTERREETLKSFDARIPLPLQLSKTATLRTDLSRVFSMDTIQGSSQSPTHCTSPVPNSGQSELRMTFSPTASNGTDSSIPMACLKLDYQLQPLAPCPNSKESMAVFEQHIRMAQEYLKVQSEIEQLVQRKQELMSELEQDQREQQTSSRLIQEHSKLLEDNNQLSARWQTLKTTCNQLKSHNQQHS</sequence>
<evidence type="ECO:0000256" key="17">
    <source>
        <dbReference type="ARBA" id="ARBA00022840"/>
    </source>
</evidence>
<evidence type="ECO:0000256" key="13">
    <source>
        <dbReference type="ARBA" id="ARBA00022703"/>
    </source>
</evidence>
<dbReference type="Gene3D" id="1.10.510.10">
    <property type="entry name" value="Transferase(Phosphotransferase) domain 1"/>
    <property type="match status" value="1"/>
</dbReference>
<dbReference type="EMBL" id="JAUPFM010000016">
    <property type="protein sequence ID" value="KAK2825823.1"/>
    <property type="molecule type" value="Genomic_DNA"/>
</dbReference>
<comment type="caution">
    <text evidence="30">The sequence shown here is derived from an EMBL/GenBank/DDBJ whole genome shotgun (WGS) entry which is preliminary data.</text>
</comment>
<evidence type="ECO:0000256" key="20">
    <source>
        <dbReference type="ARBA" id="ARBA00023015"/>
    </source>
</evidence>
<keyword evidence="12" id="KW-0808">Transferase</keyword>
<evidence type="ECO:0000256" key="11">
    <source>
        <dbReference type="ARBA" id="ARBA00022553"/>
    </source>
</evidence>
<feature type="coiled-coil region" evidence="27">
    <location>
        <begin position="479"/>
        <end position="510"/>
    </location>
</feature>
<keyword evidence="14" id="KW-0479">Metal-binding</keyword>
<dbReference type="FunFam" id="1.10.510.10:FF:000143">
    <property type="entry name" value="Mitogen-activated protein kinase kinase kinase 7"/>
    <property type="match status" value="1"/>
</dbReference>
<evidence type="ECO:0000256" key="2">
    <source>
        <dbReference type="ARBA" id="ARBA00004413"/>
    </source>
</evidence>
<proteinExistence type="inferred from homology"/>
<keyword evidence="9" id="KW-1017">Isopeptide bond</keyword>
<dbReference type="PROSITE" id="PS00108">
    <property type="entry name" value="PROTEIN_KINASE_ST"/>
    <property type="match status" value="1"/>
</dbReference>
<evidence type="ECO:0000256" key="23">
    <source>
        <dbReference type="ARBA" id="ARBA00023163"/>
    </source>
</evidence>
<dbReference type="GO" id="GO:0006915">
    <property type="term" value="P:apoptotic process"/>
    <property type="evidence" value="ECO:0007669"/>
    <property type="project" value="UniProtKB-KW"/>
</dbReference>
<evidence type="ECO:0000256" key="19">
    <source>
        <dbReference type="ARBA" id="ARBA00022843"/>
    </source>
</evidence>
<comment type="cofactor">
    <cofactor evidence="1">
        <name>Mg(2+)</name>
        <dbReference type="ChEBI" id="CHEBI:18420"/>
    </cofactor>
</comment>
<dbReference type="PROSITE" id="PS00107">
    <property type="entry name" value="PROTEIN_KINASE_ATP"/>
    <property type="match status" value="1"/>
</dbReference>
<keyword evidence="13" id="KW-0053">Apoptosis</keyword>
<dbReference type="GO" id="GO:0005102">
    <property type="term" value="F:signaling receptor binding"/>
    <property type="evidence" value="ECO:0007669"/>
    <property type="project" value="UniProtKB-ARBA"/>
</dbReference>
<feature type="region of interest" description="Disordered" evidence="28">
    <location>
        <begin position="1"/>
        <end position="20"/>
    </location>
</feature>
<dbReference type="InterPro" id="IPR011009">
    <property type="entry name" value="Kinase-like_dom_sf"/>
</dbReference>
<dbReference type="GO" id="GO:0046872">
    <property type="term" value="F:metal ion binding"/>
    <property type="evidence" value="ECO:0007669"/>
    <property type="project" value="UniProtKB-KW"/>
</dbReference>
<evidence type="ECO:0000256" key="16">
    <source>
        <dbReference type="ARBA" id="ARBA00022777"/>
    </source>
</evidence>
<keyword evidence="21" id="KW-0346">Stress response</keyword>
<comment type="subcellular location">
    <subcellularLocation>
        <location evidence="2">Cell membrane</location>
        <topology evidence="2">Peripheral membrane protein</topology>
        <orientation evidence="2">Cytoplasmic side</orientation>
    </subcellularLocation>
    <subcellularLocation>
        <location evidence="3">Cytoplasm</location>
    </subcellularLocation>
</comment>
<dbReference type="GO" id="GO:0019901">
    <property type="term" value="F:protein kinase binding"/>
    <property type="evidence" value="ECO:0007669"/>
    <property type="project" value="UniProtKB-ARBA"/>
</dbReference>
<comment type="catalytic activity">
    <reaction evidence="24">
        <text>L-threonyl-[protein] + ATP = O-phospho-L-threonyl-[protein] + ADP + H(+)</text>
        <dbReference type="Rhea" id="RHEA:46608"/>
        <dbReference type="Rhea" id="RHEA-COMP:11060"/>
        <dbReference type="Rhea" id="RHEA-COMP:11605"/>
        <dbReference type="ChEBI" id="CHEBI:15378"/>
        <dbReference type="ChEBI" id="CHEBI:30013"/>
        <dbReference type="ChEBI" id="CHEBI:30616"/>
        <dbReference type="ChEBI" id="CHEBI:61977"/>
        <dbReference type="ChEBI" id="CHEBI:456216"/>
        <dbReference type="EC" id="2.7.11.25"/>
    </reaction>
</comment>
<dbReference type="Gene3D" id="3.30.200.20">
    <property type="entry name" value="Phosphorylase Kinase, domain 1"/>
    <property type="match status" value="1"/>
</dbReference>
<dbReference type="PANTHER" id="PTHR46716:SF1">
    <property type="entry name" value="MITOGEN-ACTIVATED PROTEIN KINASE KINASE KINASE 7"/>
    <property type="match status" value="1"/>
</dbReference>
<evidence type="ECO:0000313" key="31">
    <source>
        <dbReference type="Proteomes" id="UP001187415"/>
    </source>
</evidence>
<evidence type="ECO:0000256" key="26">
    <source>
        <dbReference type="PROSITE-ProRule" id="PRU10141"/>
    </source>
</evidence>
<evidence type="ECO:0000256" key="12">
    <source>
        <dbReference type="ARBA" id="ARBA00022679"/>
    </source>
</evidence>
<keyword evidence="8" id="KW-0963">Cytoplasm</keyword>
<feature type="binding site" evidence="26">
    <location>
        <position position="89"/>
    </location>
    <ligand>
        <name>ATP</name>
        <dbReference type="ChEBI" id="CHEBI:30616"/>
    </ligand>
</feature>
<comment type="similarity">
    <text evidence="4">Belongs to the protein kinase superfamily. STE Ser/Thr protein kinase family. MAP kinase kinase kinase subfamily.</text>
</comment>
<accession>A0AA88LWX3</accession>
<feature type="domain" description="Protein kinase" evidence="29">
    <location>
        <begin position="62"/>
        <end position="317"/>
    </location>
</feature>
<reference evidence="30" key="1">
    <citation type="submission" date="2023-07" db="EMBL/GenBank/DDBJ databases">
        <title>Chromosome-level Genome Assembly of Striped Snakehead (Channa striata).</title>
        <authorList>
            <person name="Liu H."/>
        </authorList>
    </citation>
    <scope>NUCLEOTIDE SEQUENCE</scope>
    <source>
        <strain evidence="30">Gz</strain>
        <tissue evidence="30">Muscle</tissue>
    </source>
</reference>
<evidence type="ECO:0000256" key="14">
    <source>
        <dbReference type="ARBA" id="ARBA00022723"/>
    </source>
</evidence>
<evidence type="ECO:0000256" key="8">
    <source>
        <dbReference type="ARBA" id="ARBA00022490"/>
    </source>
</evidence>
<dbReference type="GO" id="GO:0005524">
    <property type="term" value="F:ATP binding"/>
    <property type="evidence" value="ECO:0007669"/>
    <property type="project" value="UniProtKB-UniRule"/>
</dbReference>
<evidence type="ECO:0000256" key="7">
    <source>
        <dbReference type="ARBA" id="ARBA00022475"/>
    </source>
</evidence>
<evidence type="ECO:0000256" key="9">
    <source>
        <dbReference type="ARBA" id="ARBA00022499"/>
    </source>
</evidence>
<feature type="compositionally biased region" description="Polar residues" evidence="28">
    <location>
        <begin position="1"/>
        <end position="16"/>
    </location>
</feature>
<keyword evidence="16" id="KW-0418">Kinase</keyword>
<evidence type="ECO:0000256" key="18">
    <source>
        <dbReference type="ARBA" id="ARBA00022842"/>
    </source>
</evidence>
<evidence type="ECO:0000256" key="5">
    <source>
        <dbReference type="ARBA" id="ARBA00012406"/>
    </source>
</evidence>
<dbReference type="SMART" id="SM00220">
    <property type="entry name" value="S_TKc"/>
    <property type="match status" value="1"/>
</dbReference>
<keyword evidence="31" id="KW-1185">Reference proteome</keyword>
<organism evidence="30 31">
    <name type="scientific">Channa striata</name>
    <name type="common">Snakehead murrel</name>
    <name type="synonym">Ophicephalus striatus</name>
    <dbReference type="NCBI Taxonomy" id="64152"/>
    <lineage>
        <taxon>Eukaryota</taxon>
        <taxon>Metazoa</taxon>
        <taxon>Chordata</taxon>
        <taxon>Craniata</taxon>
        <taxon>Vertebrata</taxon>
        <taxon>Euteleostomi</taxon>
        <taxon>Actinopterygii</taxon>
        <taxon>Neopterygii</taxon>
        <taxon>Teleostei</taxon>
        <taxon>Neoteleostei</taxon>
        <taxon>Acanthomorphata</taxon>
        <taxon>Anabantaria</taxon>
        <taxon>Anabantiformes</taxon>
        <taxon>Channoidei</taxon>
        <taxon>Channidae</taxon>
        <taxon>Channa</taxon>
    </lineage>
</organism>
<dbReference type="FunFam" id="3.30.200.20:FF:000152">
    <property type="entry name" value="Mitogen-activated protein kinase kinase kinase 7"/>
    <property type="match status" value="1"/>
</dbReference>
<evidence type="ECO:0000256" key="1">
    <source>
        <dbReference type="ARBA" id="ARBA00001946"/>
    </source>
</evidence>
<feature type="region of interest" description="Disordered" evidence="28">
    <location>
        <begin position="314"/>
        <end position="369"/>
    </location>
</feature>
<comment type="catalytic activity">
    <reaction evidence="25">
        <text>L-seryl-[protein] + ATP = O-phospho-L-seryl-[protein] + ADP + H(+)</text>
        <dbReference type="Rhea" id="RHEA:17989"/>
        <dbReference type="Rhea" id="RHEA-COMP:9863"/>
        <dbReference type="Rhea" id="RHEA-COMP:11604"/>
        <dbReference type="ChEBI" id="CHEBI:15378"/>
        <dbReference type="ChEBI" id="CHEBI:29999"/>
        <dbReference type="ChEBI" id="CHEBI:30616"/>
        <dbReference type="ChEBI" id="CHEBI:83421"/>
        <dbReference type="ChEBI" id="CHEBI:456216"/>
        <dbReference type="EC" id="2.7.11.25"/>
    </reaction>
</comment>
<evidence type="ECO:0000256" key="15">
    <source>
        <dbReference type="ARBA" id="ARBA00022741"/>
    </source>
</evidence>
<keyword evidence="22" id="KW-0472">Membrane</keyword>
<keyword evidence="10" id="KW-0723">Serine/threonine-protein kinase</keyword>
<evidence type="ECO:0000313" key="30">
    <source>
        <dbReference type="EMBL" id="KAK2825823.1"/>
    </source>
</evidence>
<keyword evidence="17 26" id="KW-0067">ATP-binding</keyword>
<dbReference type="GO" id="GO:0004709">
    <property type="term" value="F:MAP kinase kinase kinase activity"/>
    <property type="evidence" value="ECO:0007669"/>
    <property type="project" value="UniProtKB-EC"/>
</dbReference>
<dbReference type="PRINTS" id="PR00109">
    <property type="entry name" value="TYRKINASE"/>
</dbReference>
<dbReference type="GO" id="GO:0005737">
    <property type="term" value="C:cytoplasm"/>
    <property type="evidence" value="ECO:0007669"/>
    <property type="project" value="UniProtKB-SubCell"/>
</dbReference>
<dbReference type="InterPro" id="IPR000719">
    <property type="entry name" value="Prot_kinase_dom"/>
</dbReference>
<evidence type="ECO:0000256" key="21">
    <source>
        <dbReference type="ARBA" id="ARBA00023016"/>
    </source>
</evidence>
<evidence type="ECO:0000256" key="25">
    <source>
        <dbReference type="ARBA" id="ARBA00048329"/>
    </source>
</evidence>
<keyword evidence="19" id="KW-0832">Ubl conjugation</keyword>
<keyword evidence="20" id="KW-0805">Transcription regulation</keyword>
<feature type="compositionally biased region" description="Basic and acidic residues" evidence="28">
    <location>
        <begin position="360"/>
        <end position="369"/>
    </location>
</feature>
<evidence type="ECO:0000256" key="28">
    <source>
        <dbReference type="SAM" id="MobiDB-lite"/>
    </source>
</evidence>
<dbReference type="InterPro" id="IPR017441">
    <property type="entry name" value="Protein_kinase_ATP_BS"/>
</dbReference>
<evidence type="ECO:0000256" key="6">
    <source>
        <dbReference type="ARBA" id="ARBA00017660"/>
    </source>
</evidence>
<evidence type="ECO:0000256" key="24">
    <source>
        <dbReference type="ARBA" id="ARBA00047559"/>
    </source>
</evidence>
<dbReference type="GO" id="GO:0005886">
    <property type="term" value="C:plasma membrane"/>
    <property type="evidence" value="ECO:0007669"/>
    <property type="project" value="UniProtKB-SubCell"/>
</dbReference>
<keyword evidence="18" id="KW-0460">Magnesium</keyword>
<dbReference type="CDD" id="cd14058">
    <property type="entry name" value="STKc_TAK1"/>
    <property type="match status" value="1"/>
</dbReference>
<keyword evidence="27" id="KW-0175">Coiled coil</keyword>
<dbReference type="PANTHER" id="PTHR46716">
    <property type="entry name" value="MITOGEN-ACTIVATED PROTEIN KINASE KINASE KINASE 7"/>
    <property type="match status" value="1"/>
</dbReference>
<dbReference type="GO" id="GO:0043123">
    <property type="term" value="P:positive regulation of canonical NF-kappaB signal transduction"/>
    <property type="evidence" value="ECO:0007669"/>
    <property type="project" value="UniProtKB-ARBA"/>
</dbReference>
<dbReference type="InterPro" id="IPR008271">
    <property type="entry name" value="Ser/Thr_kinase_AS"/>
</dbReference>
<dbReference type="AlphaFoldDB" id="A0AA88LWX3"/>
<dbReference type="Pfam" id="PF07714">
    <property type="entry name" value="PK_Tyr_Ser-Thr"/>
    <property type="match status" value="1"/>
</dbReference>
<dbReference type="GO" id="GO:0006955">
    <property type="term" value="P:immune response"/>
    <property type="evidence" value="ECO:0007669"/>
    <property type="project" value="TreeGrafter"/>
</dbReference>
<gene>
    <name evidence="30" type="ORF">Q5P01_020037</name>
</gene>
<evidence type="ECO:0000256" key="22">
    <source>
        <dbReference type="ARBA" id="ARBA00023136"/>
    </source>
</evidence>
<keyword evidence="23" id="KW-0804">Transcription</keyword>
<evidence type="ECO:0000256" key="4">
    <source>
        <dbReference type="ARBA" id="ARBA00006529"/>
    </source>
</evidence>
<dbReference type="GO" id="GO:0043410">
    <property type="term" value="P:positive regulation of MAPK cascade"/>
    <property type="evidence" value="ECO:0007669"/>
    <property type="project" value="UniProtKB-ARBA"/>
</dbReference>
<protein>
    <recommendedName>
        <fullName evidence="6">Mitogen-activated protein kinase kinase kinase 7</fullName>
        <ecNumber evidence="5">2.7.11.25</ecNumber>
    </recommendedName>
</protein>
<dbReference type="PROSITE" id="PS50011">
    <property type="entry name" value="PROTEIN_KINASE_DOM"/>
    <property type="match status" value="1"/>
</dbReference>
<keyword evidence="15 26" id="KW-0547">Nucleotide-binding</keyword>
<dbReference type="GO" id="GO:0071560">
    <property type="term" value="P:cellular response to transforming growth factor beta stimulus"/>
    <property type="evidence" value="ECO:0007669"/>
    <property type="project" value="UniProtKB-ARBA"/>
</dbReference>
<name>A0AA88LWX3_CHASR</name>
<evidence type="ECO:0000256" key="10">
    <source>
        <dbReference type="ARBA" id="ARBA00022527"/>
    </source>
</evidence>
<dbReference type="InterPro" id="IPR001245">
    <property type="entry name" value="Ser-Thr/Tyr_kinase_cat_dom"/>
</dbReference>
<feature type="compositionally biased region" description="Polar residues" evidence="28">
    <location>
        <begin position="330"/>
        <end position="359"/>
    </location>
</feature>
<keyword evidence="11" id="KW-0597">Phosphoprotein</keyword>
<evidence type="ECO:0000256" key="3">
    <source>
        <dbReference type="ARBA" id="ARBA00004496"/>
    </source>
</evidence>
<dbReference type="SUPFAM" id="SSF56112">
    <property type="entry name" value="Protein kinase-like (PK-like)"/>
    <property type="match status" value="1"/>
</dbReference>
<keyword evidence="7" id="KW-1003">Cell membrane</keyword>
<dbReference type="EC" id="2.7.11.25" evidence="5"/>
<evidence type="ECO:0000256" key="27">
    <source>
        <dbReference type="SAM" id="Coils"/>
    </source>
</evidence>
<dbReference type="Proteomes" id="UP001187415">
    <property type="component" value="Unassembled WGS sequence"/>
</dbReference>
<dbReference type="GO" id="GO:0009893">
    <property type="term" value="P:positive regulation of metabolic process"/>
    <property type="evidence" value="ECO:0007669"/>
    <property type="project" value="UniProtKB-ARBA"/>
</dbReference>